<gene>
    <name evidence="1" type="ORF">L2E82_40517</name>
</gene>
<dbReference type="Proteomes" id="UP001055811">
    <property type="component" value="Linkage Group LG07"/>
</dbReference>
<name>A0ACB9ALL1_CICIN</name>
<accession>A0ACB9ALL1</accession>
<reference evidence="1 2" key="2">
    <citation type="journal article" date="2022" name="Mol. Ecol. Resour.">
        <title>The genomes of chicory, endive, great burdock and yacon provide insights into Asteraceae paleo-polyploidization history and plant inulin production.</title>
        <authorList>
            <person name="Fan W."/>
            <person name="Wang S."/>
            <person name="Wang H."/>
            <person name="Wang A."/>
            <person name="Jiang F."/>
            <person name="Liu H."/>
            <person name="Zhao H."/>
            <person name="Xu D."/>
            <person name="Zhang Y."/>
        </authorList>
    </citation>
    <scope>NUCLEOTIDE SEQUENCE [LARGE SCALE GENOMIC DNA]</scope>
    <source>
        <strain evidence="2">cv. Punajuju</strain>
        <tissue evidence="1">Leaves</tissue>
    </source>
</reference>
<sequence>MRRFFPSLFLNSSPGAFFFPIVELQQTSSLPITVFSANLFSTTVSQCYQAQPYSTQTWSILKGGDVPCPGAPPHRHHTGGIGVIPASSILSFLKSTYGLRTEPPSLTMEKTMAVFTVFTFLLFTFTTARIALDPFAIKPSTESVAVAVADSNDVLSIENSNSGLDQTSGNYRFPESGNTQTIDVSSIDQTPRLRFARSHPIKRHFFDKTTRFPLRFVRRHPCRKFQQTFIVPRTKRSYGNDMILSSKTYNFDPKTIGDQVPTEWLEFKHKYGHHHHHHHDDKNEEIVPKFMFNRENNQNMVRSSHHHKDKREHEGGFMTRFRKFLKHTFD</sequence>
<organism evidence="1 2">
    <name type="scientific">Cichorium intybus</name>
    <name type="common">Chicory</name>
    <dbReference type="NCBI Taxonomy" id="13427"/>
    <lineage>
        <taxon>Eukaryota</taxon>
        <taxon>Viridiplantae</taxon>
        <taxon>Streptophyta</taxon>
        <taxon>Embryophyta</taxon>
        <taxon>Tracheophyta</taxon>
        <taxon>Spermatophyta</taxon>
        <taxon>Magnoliopsida</taxon>
        <taxon>eudicotyledons</taxon>
        <taxon>Gunneridae</taxon>
        <taxon>Pentapetalae</taxon>
        <taxon>asterids</taxon>
        <taxon>campanulids</taxon>
        <taxon>Asterales</taxon>
        <taxon>Asteraceae</taxon>
        <taxon>Cichorioideae</taxon>
        <taxon>Cichorieae</taxon>
        <taxon>Cichoriinae</taxon>
        <taxon>Cichorium</taxon>
    </lineage>
</organism>
<comment type="caution">
    <text evidence="1">The sequence shown here is derived from an EMBL/GenBank/DDBJ whole genome shotgun (WGS) entry which is preliminary data.</text>
</comment>
<reference evidence="2" key="1">
    <citation type="journal article" date="2022" name="Mol. Ecol. Resour.">
        <title>The genomes of chicory, endive, great burdock and yacon provide insights into Asteraceae palaeo-polyploidization history and plant inulin production.</title>
        <authorList>
            <person name="Fan W."/>
            <person name="Wang S."/>
            <person name="Wang H."/>
            <person name="Wang A."/>
            <person name="Jiang F."/>
            <person name="Liu H."/>
            <person name="Zhao H."/>
            <person name="Xu D."/>
            <person name="Zhang Y."/>
        </authorList>
    </citation>
    <scope>NUCLEOTIDE SEQUENCE [LARGE SCALE GENOMIC DNA]</scope>
    <source>
        <strain evidence="2">cv. Punajuju</strain>
    </source>
</reference>
<keyword evidence="2" id="KW-1185">Reference proteome</keyword>
<protein>
    <submittedName>
        <fullName evidence="1">Uncharacterized protein</fullName>
    </submittedName>
</protein>
<dbReference type="EMBL" id="CM042015">
    <property type="protein sequence ID" value="KAI3710727.1"/>
    <property type="molecule type" value="Genomic_DNA"/>
</dbReference>
<evidence type="ECO:0000313" key="1">
    <source>
        <dbReference type="EMBL" id="KAI3710727.1"/>
    </source>
</evidence>
<evidence type="ECO:0000313" key="2">
    <source>
        <dbReference type="Proteomes" id="UP001055811"/>
    </source>
</evidence>
<proteinExistence type="predicted"/>